<keyword evidence="4" id="KW-0804">Transcription</keyword>
<reference evidence="8 9" key="1">
    <citation type="journal article" date="2018" name="Nat. Biotechnol.">
        <title>A standardized bacterial taxonomy based on genome phylogeny substantially revises the tree of life.</title>
        <authorList>
            <person name="Parks D.H."/>
            <person name="Chuvochina M."/>
            <person name="Waite D.W."/>
            <person name="Rinke C."/>
            <person name="Skarshewski A."/>
            <person name="Chaumeil P.A."/>
            <person name="Hugenholtz P."/>
        </authorList>
    </citation>
    <scope>NUCLEOTIDE SEQUENCE [LARGE SCALE GENOMIC DNA]</scope>
    <source>
        <strain evidence="8">UBA9375</strain>
    </source>
</reference>
<evidence type="ECO:0000259" key="6">
    <source>
        <dbReference type="PROSITE" id="PS50045"/>
    </source>
</evidence>
<dbReference type="InterPro" id="IPR002078">
    <property type="entry name" value="Sigma_54_int"/>
</dbReference>
<keyword evidence="3" id="KW-0805">Transcription regulation</keyword>
<dbReference type="PROSITE" id="PS00676">
    <property type="entry name" value="SIGMA54_INTERACT_2"/>
    <property type="match status" value="1"/>
</dbReference>
<keyword evidence="5" id="KW-0597">Phosphoprotein</keyword>
<dbReference type="Gene3D" id="3.40.50.2300">
    <property type="match status" value="1"/>
</dbReference>
<dbReference type="Gene3D" id="3.40.50.300">
    <property type="entry name" value="P-loop containing nucleotide triphosphate hydrolases"/>
    <property type="match status" value="1"/>
</dbReference>
<protein>
    <submittedName>
        <fullName evidence="8">Transcriptional regulator</fullName>
    </submittedName>
</protein>
<organism evidence="8 9">
    <name type="scientific">Gimesia maris</name>
    <dbReference type="NCBI Taxonomy" id="122"/>
    <lineage>
        <taxon>Bacteria</taxon>
        <taxon>Pseudomonadati</taxon>
        <taxon>Planctomycetota</taxon>
        <taxon>Planctomycetia</taxon>
        <taxon>Planctomycetales</taxon>
        <taxon>Planctomycetaceae</taxon>
        <taxon>Gimesia</taxon>
    </lineage>
</organism>
<accession>A0A3D3R9G5</accession>
<evidence type="ECO:0000259" key="7">
    <source>
        <dbReference type="PROSITE" id="PS50110"/>
    </source>
</evidence>
<dbReference type="GO" id="GO:0000160">
    <property type="term" value="P:phosphorelay signal transduction system"/>
    <property type="evidence" value="ECO:0007669"/>
    <property type="project" value="InterPro"/>
</dbReference>
<dbReference type="InterPro" id="IPR027417">
    <property type="entry name" value="P-loop_NTPase"/>
</dbReference>
<comment type="caution">
    <text evidence="8">The sequence shown here is derived from an EMBL/GenBank/DDBJ whole genome shotgun (WGS) entry which is preliminary data.</text>
</comment>
<proteinExistence type="predicted"/>
<dbReference type="GO" id="GO:0006355">
    <property type="term" value="P:regulation of DNA-templated transcription"/>
    <property type="evidence" value="ECO:0007669"/>
    <property type="project" value="InterPro"/>
</dbReference>
<dbReference type="PROSITE" id="PS50045">
    <property type="entry name" value="SIGMA54_INTERACT_4"/>
    <property type="match status" value="1"/>
</dbReference>
<evidence type="ECO:0000313" key="8">
    <source>
        <dbReference type="EMBL" id="HCO25501.1"/>
    </source>
</evidence>
<evidence type="ECO:0000256" key="3">
    <source>
        <dbReference type="ARBA" id="ARBA00023015"/>
    </source>
</evidence>
<dbReference type="SMART" id="SM00382">
    <property type="entry name" value="AAA"/>
    <property type="match status" value="1"/>
</dbReference>
<dbReference type="Proteomes" id="UP000263642">
    <property type="component" value="Unassembled WGS sequence"/>
</dbReference>
<dbReference type="SUPFAM" id="SSF46689">
    <property type="entry name" value="Homeodomain-like"/>
    <property type="match status" value="1"/>
</dbReference>
<dbReference type="GO" id="GO:0043565">
    <property type="term" value="F:sequence-specific DNA binding"/>
    <property type="evidence" value="ECO:0007669"/>
    <property type="project" value="InterPro"/>
</dbReference>
<name>A0A3D3R9G5_9PLAN</name>
<evidence type="ECO:0000256" key="4">
    <source>
        <dbReference type="ARBA" id="ARBA00023163"/>
    </source>
</evidence>
<dbReference type="InterPro" id="IPR011006">
    <property type="entry name" value="CheY-like_superfamily"/>
</dbReference>
<dbReference type="PROSITE" id="PS50110">
    <property type="entry name" value="RESPONSE_REGULATORY"/>
    <property type="match status" value="1"/>
</dbReference>
<dbReference type="InterPro" id="IPR058031">
    <property type="entry name" value="AAA_lid_NorR"/>
</dbReference>
<dbReference type="EMBL" id="DQAY01000132">
    <property type="protein sequence ID" value="HCO25501.1"/>
    <property type="molecule type" value="Genomic_DNA"/>
</dbReference>
<dbReference type="InterPro" id="IPR003593">
    <property type="entry name" value="AAA+_ATPase"/>
</dbReference>
<dbReference type="CDD" id="cd00009">
    <property type="entry name" value="AAA"/>
    <property type="match status" value="1"/>
</dbReference>
<dbReference type="PANTHER" id="PTHR32071:SF100">
    <property type="entry name" value="RESPONSE REGULATOR PROTEIN PILR"/>
    <property type="match status" value="1"/>
</dbReference>
<dbReference type="SMART" id="SM00448">
    <property type="entry name" value="REC"/>
    <property type="match status" value="1"/>
</dbReference>
<dbReference type="Pfam" id="PF00158">
    <property type="entry name" value="Sigma54_activat"/>
    <property type="match status" value="1"/>
</dbReference>
<evidence type="ECO:0000313" key="9">
    <source>
        <dbReference type="Proteomes" id="UP000263642"/>
    </source>
</evidence>
<evidence type="ECO:0000256" key="5">
    <source>
        <dbReference type="PROSITE-ProRule" id="PRU00169"/>
    </source>
</evidence>
<dbReference type="Gene3D" id="1.10.10.60">
    <property type="entry name" value="Homeodomain-like"/>
    <property type="match status" value="1"/>
</dbReference>
<dbReference type="Pfam" id="PF00072">
    <property type="entry name" value="Response_reg"/>
    <property type="match status" value="1"/>
</dbReference>
<keyword evidence="1" id="KW-0547">Nucleotide-binding</keyword>
<dbReference type="SUPFAM" id="SSF52540">
    <property type="entry name" value="P-loop containing nucleoside triphosphate hydrolases"/>
    <property type="match status" value="1"/>
</dbReference>
<dbReference type="InterPro" id="IPR001789">
    <property type="entry name" value="Sig_transdc_resp-reg_receiver"/>
</dbReference>
<dbReference type="AlphaFoldDB" id="A0A3D3R9G5"/>
<dbReference type="FunFam" id="3.40.50.300:FF:000006">
    <property type="entry name" value="DNA-binding transcriptional regulator NtrC"/>
    <property type="match status" value="1"/>
</dbReference>
<feature type="modified residue" description="4-aspartylphosphate" evidence="5">
    <location>
        <position position="58"/>
    </location>
</feature>
<dbReference type="InterPro" id="IPR009057">
    <property type="entry name" value="Homeodomain-like_sf"/>
</dbReference>
<dbReference type="Pfam" id="PF02954">
    <property type="entry name" value="HTH_8"/>
    <property type="match status" value="1"/>
</dbReference>
<gene>
    <name evidence="8" type="ORF">DIT97_21680</name>
</gene>
<feature type="domain" description="Sigma-54 factor interaction" evidence="6">
    <location>
        <begin position="148"/>
        <end position="377"/>
    </location>
</feature>
<keyword evidence="2" id="KW-0067">ATP-binding</keyword>
<dbReference type="Gene3D" id="1.10.8.60">
    <property type="match status" value="1"/>
</dbReference>
<dbReference type="InterPro" id="IPR002197">
    <property type="entry name" value="HTH_Fis"/>
</dbReference>
<evidence type="ECO:0000256" key="2">
    <source>
        <dbReference type="ARBA" id="ARBA00022840"/>
    </source>
</evidence>
<feature type="domain" description="Response regulatory" evidence="7">
    <location>
        <begin position="9"/>
        <end position="123"/>
    </location>
</feature>
<dbReference type="Pfam" id="PF25601">
    <property type="entry name" value="AAA_lid_14"/>
    <property type="match status" value="1"/>
</dbReference>
<evidence type="ECO:0000256" key="1">
    <source>
        <dbReference type="ARBA" id="ARBA00022741"/>
    </source>
</evidence>
<dbReference type="GO" id="GO:0005524">
    <property type="term" value="F:ATP binding"/>
    <property type="evidence" value="ECO:0007669"/>
    <property type="project" value="UniProtKB-KW"/>
</dbReference>
<dbReference type="SUPFAM" id="SSF52172">
    <property type="entry name" value="CheY-like"/>
    <property type="match status" value="1"/>
</dbReference>
<dbReference type="InterPro" id="IPR025943">
    <property type="entry name" value="Sigma_54_int_dom_ATP-bd_2"/>
</dbReference>
<sequence length="465" mass="51722">MSNSVNKLRVLFVDDEAAIREVMRIELPRMGHDVTICEDGQSALTALDKITFDAAIVDLRMPGLSGWDVVDHINKVSPETEVIISTGHGSIDEAIQAIRRGAYDFLPKPCKLIDIATVLQKVADKRSLQNKNYALESRLKSVEGPCQIVGETPPMMRVKKLIEKIAPTDSTALILGETGTGKELVARRVHDLSTRASMPFVPVNCGALPENLVESELFGHRKGAFTGADTPRKGLIEIANGGTLFLDELGELDKTMQVKLLRFLESGEVRRVGVSQTFHVDVRIVCATNRDLKEMVTEGTFREDLYFRVNTFEINLPALRERKGDIPEISRVLLKRHLKKDSIPQDILSQDTIEILQEYDWKGNVRELANALEHAVILWDGVQIQPGDLPSNLTRHSSIPMSAGSTAINWTEGMEGKTLRDIEMEVIYHVLDKHDGDKPKCAAELGIALKTLYNKLNQYQTRAAG</sequence>
<dbReference type="PANTHER" id="PTHR32071">
    <property type="entry name" value="TRANSCRIPTIONAL REGULATORY PROTEIN"/>
    <property type="match status" value="1"/>
</dbReference>